<dbReference type="EMBL" id="LBBL01000007">
    <property type="protein sequence ID" value="KKF97467.1"/>
    <property type="molecule type" value="Genomic_DNA"/>
</dbReference>
<organism evidence="4 5">
    <name type="scientific">Ceratocystis fimbriata f. sp. platani</name>
    <dbReference type="NCBI Taxonomy" id="88771"/>
    <lineage>
        <taxon>Eukaryota</taxon>
        <taxon>Fungi</taxon>
        <taxon>Dikarya</taxon>
        <taxon>Ascomycota</taxon>
        <taxon>Pezizomycotina</taxon>
        <taxon>Sordariomycetes</taxon>
        <taxon>Hypocreomycetidae</taxon>
        <taxon>Microascales</taxon>
        <taxon>Ceratocystidaceae</taxon>
        <taxon>Ceratocystis</taxon>
    </lineage>
</organism>
<protein>
    <submittedName>
        <fullName evidence="4">Pre-rRNA-processing protein TSR2</fullName>
    </submittedName>
</protein>
<dbReference type="GO" id="GO:0006364">
    <property type="term" value="P:rRNA processing"/>
    <property type="evidence" value="ECO:0007669"/>
    <property type="project" value="UniProtKB-KW"/>
</dbReference>
<sequence length="207" mass="22354">MATVLPPAKARQNAFEQAVAMSLHLWPALSLAVENSWGGPDSSEKRDWFAGVIVDMFPAITDAAGASSAATSSNDASGPEMIEDVETMLLQVMVDEFEVAVDDDSAFELARQVFNFHTQCIQGDFTEADALAERFRNKSGSASGVIKKAEDQDQDTDWESSDGGDDDSDEDMDEAPALVRAPREKAEPQVDEDGFTTVVSKKRGARS</sequence>
<feature type="region of interest" description="Disordered" evidence="3">
    <location>
        <begin position="141"/>
        <end position="207"/>
    </location>
</feature>
<proteinExistence type="inferred from homology"/>
<keyword evidence="2" id="KW-0698">rRNA processing</keyword>
<evidence type="ECO:0000256" key="1">
    <source>
        <dbReference type="ARBA" id="ARBA00006524"/>
    </source>
</evidence>
<gene>
    <name evidence="4" type="primary">TSR2</name>
    <name evidence="4" type="ORF">CFO_g214</name>
</gene>
<accession>A0A0F8D422</accession>
<feature type="compositionally biased region" description="Acidic residues" evidence="3">
    <location>
        <begin position="152"/>
        <end position="174"/>
    </location>
</feature>
<dbReference type="PANTHER" id="PTHR21250">
    <property type="entry name" value="PRE-RRNA-PROCESSING PROTEIN TSR2 HOMOLOG"/>
    <property type="match status" value="1"/>
</dbReference>
<dbReference type="AlphaFoldDB" id="A0A0F8D422"/>
<evidence type="ECO:0000313" key="4">
    <source>
        <dbReference type="EMBL" id="KKF97467.1"/>
    </source>
</evidence>
<dbReference type="Pfam" id="PF10273">
    <property type="entry name" value="WGG"/>
    <property type="match status" value="1"/>
</dbReference>
<evidence type="ECO:0000256" key="2">
    <source>
        <dbReference type="ARBA" id="ARBA00022552"/>
    </source>
</evidence>
<name>A0A0F8D422_CERFI</name>
<reference evidence="4 5" key="1">
    <citation type="submission" date="2015-04" db="EMBL/GenBank/DDBJ databases">
        <title>Genome sequence of Ceratocystis platani, a major pathogen of plane trees.</title>
        <authorList>
            <person name="Belbahri L."/>
        </authorList>
    </citation>
    <scope>NUCLEOTIDE SEQUENCE [LARGE SCALE GENOMIC DNA]</scope>
    <source>
        <strain evidence="4 5">CFO</strain>
    </source>
</reference>
<comment type="similarity">
    <text evidence="1">Belongs to the TSR2 family.</text>
</comment>
<dbReference type="InterPro" id="IPR019398">
    <property type="entry name" value="Pre-rRNA_process_TSR2"/>
</dbReference>
<comment type="caution">
    <text evidence="4">The sequence shown here is derived from an EMBL/GenBank/DDBJ whole genome shotgun (WGS) entry which is preliminary data.</text>
</comment>
<evidence type="ECO:0000256" key="3">
    <source>
        <dbReference type="SAM" id="MobiDB-lite"/>
    </source>
</evidence>
<dbReference type="OrthoDB" id="263560at2759"/>
<keyword evidence="5" id="KW-1185">Reference proteome</keyword>
<evidence type="ECO:0000313" key="5">
    <source>
        <dbReference type="Proteomes" id="UP000034841"/>
    </source>
</evidence>
<dbReference type="Proteomes" id="UP000034841">
    <property type="component" value="Unassembled WGS sequence"/>
</dbReference>